<dbReference type="InterPro" id="IPR000305">
    <property type="entry name" value="GIY-YIG_endonuc"/>
</dbReference>
<dbReference type="RefSeq" id="WP_251810179.1">
    <property type="nucleotide sequence ID" value="NZ_CP101527.1"/>
</dbReference>
<proteinExistence type="inferred from homology"/>
<dbReference type="Gene3D" id="3.40.1440.10">
    <property type="entry name" value="GIY-YIG endonuclease"/>
    <property type="match status" value="1"/>
</dbReference>
<sequence length="105" mass="12124">MSESSSSSWWVYLILTESELIYTGIAKDTERRFQEHLATYEGRGTKGAKFFRGHKPLNIIYQEAAQNRSEATRRELMIKKLPRDKKWALANMAEPDSTDVITKAQ</sequence>
<evidence type="ECO:0000256" key="1">
    <source>
        <dbReference type="ARBA" id="ARBA00007435"/>
    </source>
</evidence>
<gene>
    <name evidence="3" type="ORF">NNL22_17295</name>
</gene>
<accession>A0A9E8KQI0</accession>
<comment type="similarity">
    <text evidence="1">Belongs to the UPF0213 family.</text>
</comment>
<name>A0A9E8KQI0_9ALTE</name>
<dbReference type="PANTHER" id="PTHR34477:SF1">
    <property type="entry name" value="UPF0213 PROTEIN YHBQ"/>
    <property type="match status" value="1"/>
</dbReference>
<organism evidence="3 4">
    <name type="scientific">Alkalimarinus sediminis</name>
    <dbReference type="NCBI Taxonomy" id="1632866"/>
    <lineage>
        <taxon>Bacteria</taxon>
        <taxon>Pseudomonadati</taxon>
        <taxon>Pseudomonadota</taxon>
        <taxon>Gammaproteobacteria</taxon>
        <taxon>Alteromonadales</taxon>
        <taxon>Alteromonadaceae</taxon>
        <taxon>Alkalimarinus</taxon>
    </lineage>
</organism>
<dbReference type="InterPro" id="IPR035901">
    <property type="entry name" value="GIY-YIG_endonuc_sf"/>
</dbReference>
<dbReference type="EMBL" id="CP101527">
    <property type="protein sequence ID" value="UZW74752.1"/>
    <property type="molecule type" value="Genomic_DNA"/>
</dbReference>
<evidence type="ECO:0000313" key="4">
    <source>
        <dbReference type="Proteomes" id="UP001164472"/>
    </source>
</evidence>
<dbReference type="InterPro" id="IPR050190">
    <property type="entry name" value="UPF0213_domain"/>
</dbReference>
<dbReference type="CDD" id="cd10456">
    <property type="entry name" value="GIY-YIG_UPF0213"/>
    <property type="match status" value="1"/>
</dbReference>
<dbReference type="PROSITE" id="PS50164">
    <property type="entry name" value="GIY_YIG"/>
    <property type="match status" value="1"/>
</dbReference>
<dbReference type="SUPFAM" id="SSF82771">
    <property type="entry name" value="GIY-YIG endonuclease"/>
    <property type="match status" value="1"/>
</dbReference>
<reference evidence="3" key="1">
    <citation type="submission" date="2022-07" db="EMBL/GenBank/DDBJ databases">
        <title>Alkalimarinus sp. nov., isolated from gut of a Alitta virens.</title>
        <authorList>
            <person name="Yang A.I."/>
            <person name="Shin N.-R."/>
        </authorList>
    </citation>
    <scope>NUCLEOTIDE SEQUENCE</scope>
    <source>
        <strain evidence="3">FA028</strain>
    </source>
</reference>
<protein>
    <submittedName>
        <fullName evidence="3">GIY-YIG nuclease family protein</fullName>
    </submittedName>
</protein>
<dbReference type="PANTHER" id="PTHR34477">
    <property type="entry name" value="UPF0213 PROTEIN YHBQ"/>
    <property type="match status" value="1"/>
</dbReference>
<dbReference type="Pfam" id="PF01541">
    <property type="entry name" value="GIY-YIG"/>
    <property type="match status" value="1"/>
</dbReference>
<keyword evidence="4" id="KW-1185">Reference proteome</keyword>
<dbReference type="Proteomes" id="UP001164472">
    <property type="component" value="Chromosome"/>
</dbReference>
<evidence type="ECO:0000259" key="2">
    <source>
        <dbReference type="PROSITE" id="PS50164"/>
    </source>
</evidence>
<dbReference type="AlphaFoldDB" id="A0A9E8KQI0"/>
<evidence type="ECO:0000313" key="3">
    <source>
        <dbReference type="EMBL" id="UZW74752.1"/>
    </source>
</evidence>
<feature type="domain" description="GIY-YIG" evidence="2">
    <location>
        <begin position="7"/>
        <end position="89"/>
    </location>
</feature>
<dbReference type="KEGG" id="asem:NNL22_17295"/>